<reference evidence="2" key="1">
    <citation type="journal article" date="2006" name="Insect Mol. Biol.">
        <title>Cloning and characterization of protease inhibitor-like cDNAs from the Hessian fly mayetiola destructor (SAY).</title>
        <authorList>
            <person name="Maddur A.A."/>
            <person name="Liu X."/>
            <person name="Zhu Y.C."/>
            <person name="Fellers J.P."/>
            <person name="Oppert B."/>
            <person name="Park Y."/>
            <person name="Bai J."/>
            <person name="Wilde G.E."/>
            <person name="Chen M.S."/>
        </authorList>
    </citation>
    <scope>NUCLEOTIDE SEQUENCE</scope>
</reference>
<evidence type="ECO:0000256" key="1">
    <source>
        <dbReference type="SAM" id="SignalP"/>
    </source>
</evidence>
<accession>Q0QVT7</accession>
<keyword evidence="2" id="KW-0378">Hydrolase</keyword>
<dbReference type="GO" id="GO:0008233">
    <property type="term" value="F:peptidase activity"/>
    <property type="evidence" value="ECO:0007669"/>
    <property type="project" value="UniProtKB-KW"/>
</dbReference>
<feature type="signal peptide" evidence="1">
    <location>
        <begin position="1"/>
        <end position="26"/>
    </location>
</feature>
<evidence type="ECO:0000313" key="2">
    <source>
        <dbReference type="EMBL" id="ABB70543.1"/>
    </source>
</evidence>
<dbReference type="EMBL" id="DQ232718">
    <property type="protein sequence ID" value="ABB70543.1"/>
    <property type="molecule type" value="mRNA"/>
</dbReference>
<keyword evidence="1" id="KW-0732">Signal</keyword>
<feature type="chain" id="PRO_5004175938" evidence="1">
    <location>
        <begin position="27"/>
        <end position="118"/>
    </location>
</feature>
<organism evidence="2">
    <name type="scientific">Mayetiola destructor</name>
    <name type="common">Hessian fly</name>
    <dbReference type="NCBI Taxonomy" id="39758"/>
    <lineage>
        <taxon>Eukaryota</taxon>
        <taxon>Metazoa</taxon>
        <taxon>Ecdysozoa</taxon>
        <taxon>Arthropoda</taxon>
        <taxon>Hexapoda</taxon>
        <taxon>Insecta</taxon>
        <taxon>Pterygota</taxon>
        <taxon>Neoptera</taxon>
        <taxon>Endopterygota</taxon>
        <taxon>Diptera</taxon>
        <taxon>Nematocera</taxon>
        <taxon>Sciaroidea</taxon>
        <taxon>Cecidomyiidae</taxon>
        <taxon>Mayetiola</taxon>
    </lineage>
</organism>
<keyword evidence="2" id="KW-0645">Protease</keyword>
<protein>
    <submittedName>
        <fullName evidence="2">Protease inibitor G11C4</fullName>
    </submittedName>
</protein>
<dbReference type="AlphaFoldDB" id="Q0QVT7"/>
<sequence length="118" mass="13000">MNSLIGLIKIVFFIGIVVISVHPALAENNSECVSSTPKDCGPNKVLNPRFLHRCFYPQCITSTESCPDQRQIKFKLSPRPECACSDGFAYKSIDTCAPINSPECGQLGYSWPPLPYTS</sequence>
<proteinExistence type="evidence at transcript level"/>
<name>Q0QVT7_MAYDE</name>
<dbReference type="GO" id="GO:0006508">
    <property type="term" value="P:proteolysis"/>
    <property type="evidence" value="ECO:0007669"/>
    <property type="project" value="UniProtKB-KW"/>
</dbReference>